<keyword evidence="3" id="KW-1185">Reference proteome</keyword>
<protein>
    <submittedName>
        <fullName evidence="2">DUF4360 domain-containing protein</fullName>
    </submittedName>
</protein>
<evidence type="ECO:0000313" key="3">
    <source>
        <dbReference type="Proteomes" id="UP001595833"/>
    </source>
</evidence>
<dbReference type="InterPro" id="IPR025649">
    <property type="entry name" value="DUF4360"/>
</dbReference>
<evidence type="ECO:0000313" key="2">
    <source>
        <dbReference type="EMBL" id="MFC5055241.1"/>
    </source>
</evidence>
<name>A0ABV9Y3M2_9PSEU</name>
<feature type="region of interest" description="Disordered" evidence="1">
    <location>
        <begin position="40"/>
        <end position="94"/>
    </location>
</feature>
<evidence type="ECO:0000256" key="1">
    <source>
        <dbReference type="SAM" id="MobiDB-lite"/>
    </source>
</evidence>
<proteinExistence type="predicted"/>
<dbReference type="Proteomes" id="UP001595833">
    <property type="component" value="Unassembled WGS sequence"/>
</dbReference>
<accession>A0ABV9Y3M2</accession>
<organism evidence="2 3">
    <name type="scientific">Saccharothrix xinjiangensis</name>
    <dbReference type="NCBI Taxonomy" id="204798"/>
    <lineage>
        <taxon>Bacteria</taxon>
        <taxon>Bacillati</taxon>
        <taxon>Actinomycetota</taxon>
        <taxon>Actinomycetes</taxon>
        <taxon>Pseudonocardiales</taxon>
        <taxon>Pseudonocardiaceae</taxon>
        <taxon>Saccharothrix</taxon>
    </lineage>
</organism>
<dbReference type="EMBL" id="JBHSJB010000012">
    <property type="protein sequence ID" value="MFC5055241.1"/>
    <property type="molecule type" value="Genomic_DNA"/>
</dbReference>
<dbReference type="Pfam" id="PF14273">
    <property type="entry name" value="DUF4360"/>
    <property type="match status" value="1"/>
</dbReference>
<dbReference type="RefSeq" id="WP_344040290.1">
    <property type="nucleotide sequence ID" value="NZ_BAAAKE010000022.1"/>
</dbReference>
<gene>
    <name evidence="2" type="ORF">ACFPFM_15905</name>
</gene>
<comment type="caution">
    <text evidence="2">The sequence shown here is derived from an EMBL/GenBank/DDBJ whole genome shotgun (WGS) entry which is preliminary data.</text>
</comment>
<sequence length="94" mass="10114">MWPQSTTGPFSDDWQATDTTEPAAIVHHPCGEQRLFNINTEPRVSAGSPDPATTTGSARARPRRPDDVVRAPGALSRDVPGGRTTLSGHRGRVR</sequence>
<reference evidence="3" key="1">
    <citation type="journal article" date="2019" name="Int. J. Syst. Evol. Microbiol.">
        <title>The Global Catalogue of Microorganisms (GCM) 10K type strain sequencing project: providing services to taxonomists for standard genome sequencing and annotation.</title>
        <authorList>
            <consortium name="The Broad Institute Genomics Platform"/>
            <consortium name="The Broad Institute Genome Sequencing Center for Infectious Disease"/>
            <person name="Wu L."/>
            <person name="Ma J."/>
        </authorList>
    </citation>
    <scope>NUCLEOTIDE SEQUENCE [LARGE SCALE GENOMIC DNA]</scope>
    <source>
        <strain evidence="3">KCTC 12848</strain>
    </source>
</reference>
<feature type="region of interest" description="Disordered" evidence="1">
    <location>
        <begin position="1"/>
        <end position="23"/>
    </location>
</feature>
<feature type="compositionally biased region" description="Polar residues" evidence="1">
    <location>
        <begin position="1"/>
        <end position="20"/>
    </location>
</feature>